<dbReference type="Proteomes" id="UP001465976">
    <property type="component" value="Unassembled WGS sequence"/>
</dbReference>
<dbReference type="Gene3D" id="2.30.280.10">
    <property type="entry name" value="SRA-YDG"/>
    <property type="match status" value="1"/>
</dbReference>
<gene>
    <name evidence="1" type="ORF">V5O48_004956</name>
</gene>
<evidence type="ECO:0000313" key="1">
    <source>
        <dbReference type="EMBL" id="KAL0577022.1"/>
    </source>
</evidence>
<dbReference type="EMBL" id="JBAHYK010000183">
    <property type="protein sequence ID" value="KAL0577022.1"/>
    <property type="molecule type" value="Genomic_DNA"/>
</dbReference>
<dbReference type="InterPro" id="IPR036987">
    <property type="entry name" value="SRA-YDG_sf"/>
</dbReference>
<sequence length="283" mass="32136">MTISVPRKQLRRSKKGATYYKSRSLFFLQTLKRSSTRRKSRPSRRLRAFPPKYKAKTGIIQVNDGVIVKLGNNPEGFEVNNSSNDSSSNVDTRPKFPDLVPIWAVSRQEVCESFDWFRSYQGGVYSSKEVVKGYLLGGFSSKRDGFFDGGRLIISHGYDLTIGYVFLPINMLSSPRGGKSEAILTWKGQSKLQKPGDQQAEDKSVRALVNNYRRGIPVVLLIDHKYSLFPFSLRASGMSYVVLGLYYISHFWAEKEVVGGKNVVRFKFAFQWADKARICLNTE</sequence>
<name>A0ABR3FPL0_9AGAR</name>
<keyword evidence="2" id="KW-1185">Reference proteome</keyword>
<accession>A0ABR3FPL0</accession>
<comment type="caution">
    <text evidence="1">The sequence shown here is derived from an EMBL/GenBank/DDBJ whole genome shotgun (WGS) entry which is preliminary data.</text>
</comment>
<organism evidence="1 2">
    <name type="scientific">Marasmius crinis-equi</name>
    <dbReference type="NCBI Taxonomy" id="585013"/>
    <lineage>
        <taxon>Eukaryota</taxon>
        <taxon>Fungi</taxon>
        <taxon>Dikarya</taxon>
        <taxon>Basidiomycota</taxon>
        <taxon>Agaricomycotina</taxon>
        <taxon>Agaricomycetes</taxon>
        <taxon>Agaricomycetidae</taxon>
        <taxon>Agaricales</taxon>
        <taxon>Marasmiineae</taxon>
        <taxon>Marasmiaceae</taxon>
        <taxon>Marasmius</taxon>
    </lineage>
</organism>
<protein>
    <submittedName>
        <fullName evidence="1">Uncharacterized protein</fullName>
    </submittedName>
</protein>
<proteinExistence type="predicted"/>
<evidence type="ECO:0000313" key="2">
    <source>
        <dbReference type="Proteomes" id="UP001465976"/>
    </source>
</evidence>
<reference evidence="1 2" key="1">
    <citation type="submission" date="2024-02" db="EMBL/GenBank/DDBJ databases">
        <title>A draft genome for the cacao thread blight pathogen Marasmius crinis-equi.</title>
        <authorList>
            <person name="Cohen S.P."/>
            <person name="Baruah I.K."/>
            <person name="Amoako-Attah I."/>
            <person name="Bukari Y."/>
            <person name="Meinhardt L.W."/>
            <person name="Bailey B.A."/>
        </authorList>
    </citation>
    <scope>NUCLEOTIDE SEQUENCE [LARGE SCALE GENOMIC DNA]</scope>
    <source>
        <strain evidence="1 2">GH-76</strain>
    </source>
</reference>